<dbReference type="EMBL" id="JBGBPQ010000032">
    <property type="protein sequence ID" value="KAL1495521.1"/>
    <property type="molecule type" value="Genomic_DNA"/>
</dbReference>
<keyword evidence="4" id="KW-0067">ATP-binding</keyword>
<dbReference type="InterPro" id="IPR027417">
    <property type="entry name" value="P-loop_NTPase"/>
</dbReference>
<organism evidence="6 7">
    <name type="scientific">Prymnesium parvum</name>
    <name type="common">Toxic golden alga</name>
    <dbReference type="NCBI Taxonomy" id="97485"/>
    <lineage>
        <taxon>Eukaryota</taxon>
        <taxon>Haptista</taxon>
        <taxon>Haptophyta</taxon>
        <taxon>Prymnesiophyceae</taxon>
        <taxon>Prymnesiales</taxon>
        <taxon>Prymnesiaceae</taxon>
        <taxon>Prymnesium</taxon>
    </lineage>
</organism>
<comment type="caution">
    <text evidence="6">The sequence shown here is derived from an EMBL/GenBank/DDBJ whole genome shotgun (WGS) entry which is preliminary data.</text>
</comment>
<feature type="domain" description="DNA2/NAM7 helicase helicase" evidence="5">
    <location>
        <begin position="4"/>
        <end position="87"/>
    </location>
</feature>
<keyword evidence="1" id="KW-0547">Nucleotide-binding</keyword>
<keyword evidence="7" id="KW-1185">Reference proteome</keyword>
<dbReference type="SUPFAM" id="SSF52540">
    <property type="entry name" value="P-loop containing nucleoside triphosphate hydrolases"/>
    <property type="match status" value="1"/>
</dbReference>
<dbReference type="InterPro" id="IPR050534">
    <property type="entry name" value="Coronavir_polyprotein_1ab"/>
</dbReference>
<protein>
    <recommendedName>
        <fullName evidence="5">DNA2/NAM7 helicase helicase domain-containing protein</fullName>
    </recommendedName>
</protein>
<evidence type="ECO:0000256" key="4">
    <source>
        <dbReference type="ARBA" id="ARBA00022840"/>
    </source>
</evidence>
<evidence type="ECO:0000313" key="6">
    <source>
        <dbReference type="EMBL" id="KAL1495521.1"/>
    </source>
</evidence>
<dbReference type="Pfam" id="PF13086">
    <property type="entry name" value="AAA_11"/>
    <property type="match status" value="1"/>
</dbReference>
<reference evidence="6 7" key="1">
    <citation type="journal article" date="2024" name="Science">
        <title>Giant polyketide synthase enzymes in the biosynthesis of giant marine polyether toxins.</title>
        <authorList>
            <person name="Fallon T.R."/>
            <person name="Shende V.V."/>
            <person name="Wierzbicki I.H."/>
            <person name="Pendleton A.L."/>
            <person name="Watervoot N.F."/>
            <person name="Auber R.P."/>
            <person name="Gonzalez D.J."/>
            <person name="Wisecaver J.H."/>
            <person name="Moore B.S."/>
        </authorList>
    </citation>
    <scope>NUCLEOTIDE SEQUENCE [LARGE SCALE GENOMIC DNA]</scope>
    <source>
        <strain evidence="6 7">12B1</strain>
    </source>
</reference>
<evidence type="ECO:0000313" key="7">
    <source>
        <dbReference type="Proteomes" id="UP001515480"/>
    </source>
</evidence>
<evidence type="ECO:0000259" key="5">
    <source>
        <dbReference type="Pfam" id="PF13086"/>
    </source>
</evidence>
<accession>A0AB34I9U2</accession>
<dbReference type="GO" id="GO:0005524">
    <property type="term" value="F:ATP binding"/>
    <property type="evidence" value="ECO:0007669"/>
    <property type="project" value="UniProtKB-KW"/>
</dbReference>
<dbReference type="Gene3D" id="3.40.50.300">
    <property type="entry name" value="P-loop containing nucleotide triphosphate hydrolases"/>
    <property type="match status" value="1"/>
</dbReference>
<dbReference type="GO" id="GO:0016787">
    <property type="term" value="F:hydrolase activity"/>
    <property type="evidence" value="ECO:0007669"/>
    <property type="project" value="UniProtKB-KW"/>
</dbReference>
<dbReference type="AlphaFoldDB" id="A0AB34I9U2"/>
<keyword evidence="3" id="KW-0347">Helicase</keyword>
<proteinExistence type="predicted"/>
<evidence type="ECO:0000256" key="1">
    <source>
        <dbReference type="ARBA" id="ARBA00022741"/>
    </source>
</evidence>
<name>A0AB34I9U2_PRYPA</name>
<keyword evidence="2" id="KW-0378">Hydrolase</keyword>
<evidence type="ECO:0000256" key="3">
    <source>
        <dbReference type="ARBA" id="ARBA00022806"/>
    </source>
</evidence>
<dbReference type="InterPro" id="IPR041677">
    <property type="entry name" value="DNA2/NAM7_AAA_11"/>
</dbReference>
<dbReference type="PANTHER" id="PTHR43788">
    <property type="entry name" value="DNA2/NAM7 HELICASE FAMILY MEMBER"/>
    <property type="match status" value="1"/>
</dbReference>
<sequence>MGRTAVEHAFCHPLSLIQGPPGTGKTEVAATLVYHFVSQKRGGVLVCAASNAAADHLAEKILLTQVSVVRLYARAHNPSSSHSPSLLLESHLGALASDPNSSASEYVRLRKLRAEFAELSPLDSKHFDQLRRTAEAEVLSKADVVVCTCSTAAESRIVSRVDSRLRHIGRQLERSACAGASKPLPSLGPDGVPASVPCCAGQLKSFYGADGYRGETHAELCAVLEVDRQHITSKTRLNNALPPAIAALLTGQLAAHRLFLQHGVPFISEDEALVDVRLRQWRNGLFASLMLGSLPPLPEGSEVRVESAVSGSE</sequence>
<gene>
    <name evidence="6" type="ORF">AB1Y20_016885</name>
</gene>
<dbReference type="Proteomes" id="UP001515480">
    <property type="component" value="Unassembled WGS sequence"/>
</dbReference>
<dbReference type="PANTHER" id="PTHR43788:SF16">
    <property type="entry name" value="HELICASE WITH ZINC FINGER 2"/>
    <property type="match status" value="1"/>
</dbReference>
<dbReference type="Gene3D" id="6.10.140.1240">
    <property type="match status" value="1"/>
</dbReference>
<dbReference type="GO" id="GO:0043139">
    <property type="term" value="F:5'-3' DNA helicase activity"/>
    <property type="evidence" value="ECO:0007669"/>
    <property type="project" value="TreeGrafter"/>
</dbReference>
<evidence type="ECO:0000256" key="2">
    <source>
        <dbReference type="ARBA" id="ARBA00022801"/>
    </source>
</evidence>